<evidence type="ECO:0000256" key="10">
    <source>
        <dbReference type="HAMAP-Rule" id="MF_01405"/>
    </source>
</evidence>
<evidence type="ECO:0000256" key="9">
    <source>
        <dbReference type="ARBA" id="ARBA00052017"/>
    </source>
</evidence>
<dbReference type="InterPro" id="IPR020922">
    <property type="entry name" value="dITP/XTP_pyrophosphatase"/>
</dbReference>
<dbReference type="EMBL" id="PSQJ01000001">
    <property type="protein sequence ID" value="PTL86887.1"/>
    <property type="molecule type" value="Genomic_DNA"/>
</dbReference>
<dbReference type="SUPFAM" id="SSF52972">
    <property type="entry name" value="ITPase-like"/>
    <property type="match status" value="1"/>
</dbReference>
<feature type="binding site" evidence="10">
    <location>
        <position position="186"/>
    </location>
    <ligand>
        <name>substrate</name>
    </ligand>
</feature>
<dbReference type="FunFam" id="3.90.950.10:FF:000001">
    <property type="entry name" value="dITP/XTP pyrophosphatase"/>
    <property type="match status" value="1"/>
</dbReference>
<dbReference type="CDD" id="cd00515">
    <property type="entry name" value="HAM1"/>
    <property type="match status" value="1"/>
</dbReference>
<dbReference type="GO" id="GO:0005829">
    <property type="term" value="C:cytosol"/>
    <property type="evidence" value="ECO:0007669"/>
    <property type="project" value="TreeGrafter"/>
</dbReference>
<evidence type="ECO:0000256" key="6">
    <source>
        <dbReference type="ARBA" id="ARBA00022842"/>
    </source>
</evidence>
<feature type="binding site" evidence="10">
    <location>
        <begin position="163"/>
        <end position="166"/>
    </location>
    <ligand>
        <name>substrate</name>
    </ligand>
</feature>
<evidence type="ECO:0000256" key="1">
    <source>
        <dbReference type="ARBA" id="ARBA00008023"/>
    </source>
</evidence>
<comment type="catalytic activity">
    <reaction evidence="8 10">
        <text>dITP + H2O = dIMP + diphosphate + H(+)</text>
        <dbReference type="Rhea" id="RHEA:28342"/>
        <dbReference type="ChEBI" id="CHEBI:15377"/>
        <dbReference type="ChEBI" id="CHEBI:15378"/>
        <dbReference type="ChEBI" id="CHEBI:33019"/>
        <dbReference type="ChEBI" id="CHEBI:61194"/>
        <dbReference type="ChEBI" id="CHEBI:61382"/>
        <dbReference type="EC" id="3.6.1.66"/>
    </reaction>
</comment>
<evidence type="ECO:0000256" key="4">
    <source>
        <dbReference type="ARBA" id="ARBA00022741"/>
    </source>
</evidence>
<dbReference type="InterPro" id="IPR002637">
    <property type="entry name" value="RdgB/HAM1"/>
</dbReference>
<evidence type="ECO:0000256" key="2">
    <source>
        <dbReference type="ARBA" id="ARBA00011738"/>
    </source>
</evidence>
<dbReference type="InterPro" id="IPR029001">
    <property type="entry name" value="ITPase-like_fam"/>
</dbReference>
<protein>
    <recommendedName>
        <fullName evidence="10">dITP/XTP pyrophosphatase</fullName>
        <ecNumber evidence="10">3.6.1.66</ecNumber>
    </recommendedName>
    <alternativeName>
        <fullName evidence="10">Non-canonical purine NTP pyrophosphatase</fullName>
    </alternativeName>
    <alternativeName>
        <fullName evidence="10">Non-standard purine NTP pyrophosphatase</fullName>
    </alternativeName>
    <alternativeName>
        <fullName evidence="10">Nucleoside-triphosphate diphosphatase</fullName>
    </alternativeName>
    <alternativeName>
        <fullName evidence="10">Nucleoside-triphosphate pyrophosphatase</fullName>
        <shortName evidence="10">NTPase</shortName>
    </alternativeName>
</protein>
<feature type="binding site" evidence="10">
    <location>
        <begin position="13"/>
        <end position="18"/>
    </location>
    <ligand>
        <name>substrate</name>
    </ligand>
</feature>
<feature type="binding site" evidence="10">
    <location>
        <position position="45"/>
    </location>
    <ligand>
        <name>Mg(2+)</name>
        <dbReference type="ChEBI" id="CHEBI:18420"/>
    </ligand>
</feature>
<dbReference type="Pfam" id="PF01725">
    <property type="entry name" value="Ham1p_like"/>
    <property type="match status" value="1"/>
</dbReference>
<dbReference type="Proteomes" id="UP000240811">
    <property type="component" value="Unassembled WGS sequence"/>
</dbReference>
<dbReference type="GO" id="GO:0009146">
    <property type="term" value="P:purine nucleoside triphosphate catabolic process"/>
    <property type="evidence" value="ECO:0007669"/>
    <property type="project" value="UniProtKB-UniRule"/>
</dbReference>
<dbReference type="GO" id="GO:0009117">
    <property type="term" value="P:nucleotide metabolic process"/>
    <property type="evidence" value="ECO:0007669"/>
    <property type="project" value="UniProtKB-KW"/>
</dbReference>
<dbReference type="PANTHER" id="PTHR11067">
    <property type="entry name" value="INOSINE TRIPHOSPHATE PYROPHOSPHATASE/HAM1 PROTEIN"/>
    <property type="match status" value="1"/>
</dbReference>
<dbReference type="EC" id="3.6.1.66" evidence="10"/>
<keyword evidence="5 10" id="KW-0378">Hydrolase</keyword>
<name>A0A2T4VYM6_9HYPH</name>
<comment type="cofactor">
    <cofactor evidence="10">
        <name>Mg(2+)</name>
        <dbReference type="ChEBI" id="CHEBI:18420"/>
    </cofactor>
    <text evidence="10">Binds 1 Mg(2+) ion per subunit.</text>
</comment>
<comment type="catalytic activity">
    <reaction evidence="9 10">
        <text>XTP + H2O = XMP + diphosphate + H(+)</text>
        <dbReference type="Rhea" id="RHEA:28610"/>
        <dbReference type="ChEBI" id="CHEBI:15377"/>
        <dbReference type="ChEBI" id="CHEBI:15378"/>
        <dbReference type="ChEBI" id="CHEBI:33019"/>
        <dbReference type="ChEBI" id="CHEBI:57464"/>
        <dbReference type="ChEBI" id="CHEBI:61314"/>
        <dbReference type="EC" id="3.6.1.66"/>
    </reaction>
</comment>
<evidence type="ECO:0000256" key="8">
    <source>
        <dbReference type="ARBA" id="ARBA00051875"/>
    </source>
</evidence>
<dbReference type="PANTHER" id="PTHR11067:SF9">
    <property type="entry name" value="INOSINE TRIPHOSPHATE PYROPHOSPHATASE"/>
    <property type="match status" value="1"/>
</dbReference>
<comment type="catalytic activity">
    <reaction evidence="10">
        <text>ITP + H2O = IMP + diphosphate + H(+)</text>
        <dbReference type="Rhea" id="RHEA:29399"/>
        <dbReference type="ChEBI" id="CHEBI:15377"/>
        <dbReference type="ChEBI" id="CHEBI:15378"/>
        <dbReference type="ChEBI" id="CHEBI:33019"/>
        <dbReference type="ChEBI" id="CHEBI:58053"/>
        <dbReference type="ChEBI" id="CHEBI:61402"/>
        <dbReference type="EC" id="3.6.1.66"/>
    </reaction>
</comment>
<evidence type="ECO:0000256" key="5">
    <source>
        <dbReference type="ARBA" id="ARBA00022801"/>
    </source>
</evidence>
<gene>
    <name evidence="11" type="ORF">C4617_00195</name>
</gene>
<evidence type="ECO:0000313" key="12">
    <source>
        <dbReference type="Proteomes" id="UP000240811"/>
    </source>
</evidence>
<dbReference type="GO" id="GO:0036222">
    <property type="term" value="F:XTP diphosphatase activity"/>
    <property type="evidence" value="ECO:0007669"/>
    <property type="project" value="UniProtKB-UniRule"/>
</dbReference>
<reference evidence="12" key="1">
    <citation type="submission" date="2018-02" db="EMBL/GenBank/DDBJ databases">
        <title>Genome sequence of Candidatus Liberibacter europaeus.</title>
        <authorList>
            <person name="Frampton R.A."/>
            <person name="Thompson S.M."/>
            <person name="David C."/>
            <person name="Addison S.M."/>
            <person name="Smith G.R."/>
        </authorList>
    </citation>
    <scope>NUCLEOTIDE SEQUENCE [LARGE SCALE GENOMIC DNA]</scope>
</reference>
<keyword evidence="6 10" id="KW-0460">Magnesium</keyword>
<sequence>MRKLIEKNIVIASHNDDKIQEIRNLISPLGFSVKSSVELNLIVPEEIGNSFEDNAIIKALSATKSTGIPALADDSGLVIDALDGKPGIHSARWAETSDGKRDFYMAMHKVENALVAKGAIMAALRSAHFISVLCIAWPDGHVEKFFGKVEGTIVWPPRGQLGFGYDPIFQPQGYDCTFGEMTENEKNGLVTGKNLSTLGEERCISHRSRAFKLFIDECLCG</sequence>
<dbReference type="HAMAP" id="MF_01405">
    <property type="entry name" value="Non_canon_purine_NTPase"/>
    <property type="match status" value="1"/>
</dbReference>
<accession>A0A2T4VYM6</accession>
<feature type="binding site" evidence="10">
    <location>
        <position position="74"/>
    </location>
    <ligand>
        <name>Mg(2+)</name>
        <dbReference type="ChEBI" id="CHEBI:18420"/>
    </ligand>
</feature>
<dbReference type="Gene3D" id="3.90.950.10">
    <property type="match status" value="1"/>
</dbReference>
<organism evidence="11 12">
    <name type="scientific">Candidatus Liberibacter europaeus</name>
    <dbReference type="NCBI Taxonomy" id="744859"/>
    <lineage>
        <taxon>Bacteria</taxon>
        <taxon>Pseudomonadati</taxon>
        <taxon>Pseudomonadota</taxon>
        <taxon>Alphaproteobacteria</taxon>
        <taxon>Hyphomicrobiales</taxon>
        <taxon>Rhizobiaceae</taxon>
        <taxon>Liberibacter</taxon>
    </lineage>
</organism>
<feature type="active site" description="Proton acceptor" evidence="10">
    <location>
        <position position="74"/>
    </location>
</feature>
<evidence type="ECO:0000313" key="11">
    <source>
        <dbReference type="EMBL" id="PTL86887.1"/>
    </source>
</evidence>
<keyword evidence="4 10" id="KW-0547">Nucleotide-binding</keyword>
<feature type="binding site" evidence="10">
    <location>
        <begin position="206"/>
        <end position="207"/>
    </location>
    <ligand>
        <name>substrate</name>
    </ligand>
</feature>
<dbReference type="AlphaFoldDB" id="A0A2T4VYM6"/>
<keyword evidence="7 10" id="KW-0546">Nucleotide metabolism</keyword>
<evidence type="ECO:0000256" key="7">
    <source>
        <dbReference type="ARBA" id="ARBA00023080"/>
    </source>
</evidence>
<feature type="binding site" evidence="10">
    <location>
        <position position="75"/>
    </location>
    <ligand>
        <name>substrate</name>
    </ligand>
</feature>
<comment type="caution">
    <text evidence="11">The sequence shown here is derived from an EMBL/GenBank/DDBJ whole genome shotgun (WGS) entry which is preliminary data.</text>
</comment>
<dbReference type="GO" id="GO:0035870">
    <property type="term" value="F:dITP diphosphatase activity"/>
    <property type="evidence" value="ECO:0007669"/>
    <property type="project" value="UniProtKB-UniRule"/>
</dbReference>
<comment type="function">
    <text evidence="10">Pyrophosphatase that catalyzes the hydrolysis of nucleoside triphosphates to their monophosphate derivatives, with a high preference for the non-canonical purine nucleotides XTP (xanthosine triphosphate), dITP (deoxyinosine triphosphate) and ITP. Seems to function as a house-cleaning enzyme that removes non-canonical purine nucleotides from the nucleotide pool, thus preventing their incorporation into DNA/RNA and avoiding chromosomal lesions.</text>
</comment>
<dbReference type="GO" id="GO:0046872">
    <property type="term" value="F:metal ion binding"/>
    <property type="evidence" value="ECO:0007669"/>
    <property type="project" value="UniProtKB-KW"/>
</dbReference>
<proteinExistence type="inferred from homology"/>
<dbReference type="GO" id="GO:0036220">
    <property type="term" value="F:ITP diphosphatase activity"/>
    <property type="evidence" value="ECO:0007669"/>
    <property type="project" value="UniProtKB-UniRule"/>
</dbReference>
<keyword evidence="3 10" id="KW-0479">Metal-binding</keyword>
<dbReference type="GO" id="GO:0000166">
    <property type="term" value="F:nucleotide binding"/>
    <property type="evidence" value="ECO:0007669"/>
    <property type="project" value="UniProtKB-KW"/>
</dbReference>
<comment type="subunit">
    <text evidence="2 10">Homodimer.</text>
</comment>
<evidence type="ECO:0000256" key="3">
    <source>
        <dbReference type="ARBA" id="ARBA00022723"/>
    </source>
</evidence>
<comment type="similarity">
    <text evidence="1 10">Belongs to the HAM1 NTPase family.</text>
</comment>
<dbReference type="GO" id="GO:0017111">
    <property type="term" value="F:ribonucleoside triphosphate phosphatase activity"/>
    <property type="evidence" value="ECO:0007669"/>
    <property type="project" value="InterPro"/>
</dbReference>